<feature type="compositionally biased region" description="Polar residues" evidence="1">
    <location>
        <begin position="181"/>
        <end position="199"/>
    </location>
</feature>
<feature type="compositionally biased region" description="Low complexity" evidence="1">
    <location>
        <begin position="211"/>
        <end position="222"/>
    </location>
</feature>
<reference evidence="2" key="1">
    <citation type="submission" date="2009-11" db="EMBL/GenBank/DDBJ databases">
        <authorList>
            <consortium name="The Broad Institute Genome Sequencing Platform"/>
            <person name="Ward D."/>
            <person name="Feldgarden M."/>
            <person name="Earl A."/>
            <person name="Young S.K."/>
            <person name="Zeng Q."/>
            <person name="Koehrsen M."/>
            <person name="Alvarado L."/>
            <person name="Berlin A."/>
            <person name="Bochicchio J."/>
            <person name="Borenstein D."/>
            <person name="Chapman S.B."/>
            <person name="Chen Z."/>
            <person name="Engels R."/>
            <person name="Freedman E."/>
            <person name="Gellesch M."/>
            <person name="Goldberg J."/>
            <person name="Griggs A."/>
            <person name="Gujja S."/>
            <person name="Heilman E."/>
            <person name="Heiman D."/>
            <person name="Hepburn T."/>
            <person name="Howarth C."/>
            <person name="Jen D."/>
            <person name="Larson L."/>
            <person name="Lewis B."/>
            <person name="Mehta T."/>
            <person name="Park D."/>
            <person name="Pearson M."/>
            <person name="Roberts A."/>
            <person name="Saif S."/>
            <person name="Shea T."/>
            <person name="Shenoy N."/>
            <person name="Sisk P."/>
            <person name="Stolte C."/>
            <person name="Sykes S."/>
            <person name="Thomson T."/>
            <person name="Walk T."/>
            <person name="White J."/>
            <person name="Yandava C."/>
            <person name="Izard J."/>
            <person name="Baranova O.V."/>
            <person name="Blanton J.M."/>
            <person name="Tanner A.C."/>
            <person name="Dewhirst F.E."/>
            <person name="Haas B."/>
            <person name="Nusbaum C."/>
            <person name="Birren B."/>
        </authorList>
    </citation>
    <scope>NUCLEOTIDE SEQUENCE [LARGE SCALE GENOMIC DNA]</scope>
    <source>
        <strain evidence="2">1-1 BBBD Race 1</strain>
    </source>
</reference>
<dbReference type="PANTHER" id="PTHR33324">
    <property type="entry name" value="EXPRESSED PROTEIN"/>
    <property type="match status" value="1"/>
</dbReference>
<evidence type="ECO:0000256" key="1">
    <source>
        <dbReference type="SAM" id="MobiDB-lite"/>
    </source>
</evidence>
<accession>A0A180GAT4</accession>
<evidence type="ECO:0000313" key="4">
    <source>
        <dbReference type="Proteomes" id="UP000005240"/>
    </source>
</evidence>
<evidence type="ECO:0000313" key="2">
    <source>
        <dbReference type="EMBL" id="OAV89704.1"/>
    </source>
</evidence>
<proteinExistence type="predicted"/>
<gene>
    <name evidence="2" type="ORF">PTTG_09894</name>
</gene>
<feature type="region of interest" description="Disordered" evidence="1">
    <location>
        <begin position="179"/>
        <end position="235"/>
    </location>
</feature>
<feature type="region of interest" description="Disordered" evidence="1">
    <location>
        <begin position="1"/>
        <end position="29"/>
    </location>
</feature>
<sequence length="385" mass="42817">MPPKKRQTQSDNTTSQAKKKKAPVAWDKDGENSGDCSIRILLDWLAVEGNYERWRGNNKTGSTKSALANEILGLMADAGITHRDNKGVQTKMQELQNLYSKASDFLRNKGSGLQEDDIANGTTTLQIALTKICKYWDELSLIMGTRTVATPLHTIASHQMLVPNLLRDGLPSPEIRDSEALQASSKKNACVSSEPNDNPTDNDEQDDPDTGRTSSPGPTTTGRRGGTKKKAGGKKLDPLGLEKVLAKSNIYWRDCYEARKKRDEDKSATEKKCVKLEDSRNREMLEIKKRRVRVLEMEAQMKARRTELDEVCERIAIMKELSDMGHSKKEIAKFMKEQFKQDEGSSKKKHSDNANAGKNDSDEGLDNSSDGSSDDMSNNSSNDSN</sequence>
<feature type="region of interest" description="Disordered" evidence="1">
    <location>
        <begin position="326"/>
        <end position="385"/>
    </location>
</feature>
<reference evidence="3 4" key="3">
    <citation type="journal article" date="2017" name="G3 (Bethesda)">
        <title>Comparative analysis highlights variable genome content of wheat rusts and divergence of the mating loci.</title>
        <authorList>
            <person name="Cuomo C.A."/>
            <person name="Bakkeren G."/>
            <person name="Khalil H.B."/>
            <person name="Panwar V."/>
            <person name="Joly D."/>
            <person name="Linning R."/>
            <person name="Sakthikumar S."/>
            <person name="Song X."/>
            <person name="Adiconis X."/>
            <person name="Fan L."/>
            <person name="Goldberg J.M."/>
            <person name="Levin J.Z."/>
            <person name="Young S."/>
            <person name="Zeng Q."/>
            <person name="Anikster Y."/>
            <person name="Bruce M."/>
            <person name="Wang M."/>
            <person name="Yin C."/>
            <person name="McCallum B."/>
            <person name="Szabo L.J."/>
            <person name="Hulbert S."/>
            <person name="Chen X."/>
            <person name="Fellers J.P."/>
        </authorList>
    </citation>
    <scope>NUCLEOTIDE SEQUENCE</scope>
    <source>
        <strain evidence="4">Isolate 1-1 / race 1 (BBBD)</strain>
        <strain evidence="3">isolate 1-1 / race 1 (BBBD)</strain>
    </source>
</reference>
<dbReference type="OrthoDB" id="2595100at2759"/>
<dbReference type="PANTHER" id="PTHR33324:SF2">
    <property type="entry name" value="MYB_SANT-LIKE DNA-BINDING DOMAIN-CONTAINING PROTEIN"/>
    <property type="match status" value="1"/>
</dbReference>
<dbReference type="AlphaFoldDB" id="A0A180GAT4"/>
<dbReference type="EnsemblFungi" id="PTTG_09894-t43_1">
    <property type="protein sequence ID" value="PTTG_09894-t43_1-p1"/>
    <property type="gene ID" value="PTTG_09894"/>
</dbReference>
<dbReference type="VEuPathDB" id="FungiDB:PTTG_09894"/>
<dbReference type="Proteomes" id="UP000005240">
    <property type="component" value="Unassembled WGS sequence"/>
</dbReference>
<organism evidence="2">
    <name type="scientific">Puccinia triticina (isolate 1-1 / race 1 (BBBD))</name>
    <name type="common">Brown leaf rust fungus</name>
    <dbReference type="NCBI Taxonomy" id="630390"/>
    <lineage>
        <taxon>Eukaryota</taxon>
        <taxon>Fungi</taxon>
        <taxon>Dikarya</taxon>
        <taxon>Basidiomycota</taxon>
        <taxon>Pucciniomycotina</taxon>
        <taxon>Pucciniomycetes</taxon>
        <taxon>Pucciniales</taxon>
        <taxon>Pucciniaceae</taxon>
        <taxon>Puccinia</taxon>
    </lineage>
</organism>
<evidence type="ECO:0000313" key="3">
    <source>
        <dbReference type="EnsemblFungi" id="PTTG_09894-t43_1-p1"/>
    </source>
</evidence>
<dbReference type="EMBL" id="ADAS02000120">
    <property type="protein sequence ID" value="OAV89704.1"/>
    <property type="molecule type" value="Genomic_DNA"/>
</dbReference>
<dbReference type="STRING" id="630390.A0A180GAT4"/>
<reference evidence="3" key="4">
    <citation type="submission" date="2025-05" db="UniProtKB">
        <authorList>
            <consortium name="EnsemblFungi"/>
        </authorList>
    </citation>
    <scope>IDENTIFICATION</scope>
    <source>
        <strain evidence="3">isolate 1-1 / race 1 (BBBD)</strain>
    </source>
</reference>
<feature type="compositionally biased region" description="Basic and acidic residues" evidence="1">
    <location>
        <begin position="326"/>
        <end position="346"/>
    </location>
</feature>
<keyword evidence="4" id="KW-1185">Reference proteome</keyword>
<feature type="compositionally biased region" description="Low complexity" evidence="1">
    <location>
        <begin position="366"/>
        <end position="385"/>
    </location>
</feature>
<reference evidence="2" key="2">
    <citation type="submission" date="2016-05" db="EMBL/GenBank/DDBJ databases">
        <title>Comparative analysis highlights variable genome content of wheat rusts and divergence of the mating loci.</title>
        <authorList>
            <person name="Cuomo C.A."/>
            <person name="Bakkeren G."/>
            <person name="Szabo L."/>
            <person name="Khalil H."/>
            <person name="Joly D."/>
            <person name="Goldberg J."/>
            <person name="Young S."/>
            <person name="Zeng Q."/>
            <person name="Fellers J."/>
        </authorList>
    </citation>
    <scope>NUCLEOTIDE SEQUENCE [LARGE SCALE GENOMIC DNA]</scope>
    <source>
        <strain evidence="2">1-1 BBBD Race 1</strain>
    </source>
</reference>
<name>A0A180GAT4_PUCT1</name>
<protein>
    <submittedName>
        <fullName evidence="2 3">Uncharacterized protein</fullName>
    </submittedName>
</protein>